<dbReference type="Proteomes" id="UP000553632">
    <property type="component" value="Unassembled WGS sequence"/>
</dbReference>
<keyword evidence="2" id="KW-1185">Reference proteome</keyword>
<comment type="caution">
    <text evidence="1">The sequence shown here is derived from an EMBL/GenBank/DDBJ whole genome shotgun (WGS) entry which is preliminary data.</text>
</comment>
<dbReference type="AlphaFoldDB" id="A0A7J6QR31"/>
<name>A0A7J6QR31_PEROL</name>
<organism evidence="1 2">
    <name type="scientific">Perkinsus olseni</name>
    <name type="common">Perkinsus atlanticus</name>
    <dbReference type="NCBI Taxonomy" id="32597"/>
    <lineage>
        <taxon>Eukaryota</taxon>
        <taxon>Sar</taxon>
        <taxon>Alveolata</taxon>
        <taxon>Perkinsozoa</taxon>
        <taxon>Perkinsea</taxon>
        <taxon>Perkinsida</taxon>
        <taxon>Perkinsidae</taxon>
        <taxon>Perkinsus</taxon>
    </lineage>
</organism>
<protein>
    <submittedName>
        <fullName evidence="1">Uncharacterized protein</fullName>
    </submittedName>
</protein>
<evidence type="ECO:0000313" key="2">
    <source>
        <dbReference type="Proteomes" id="UP000553632"/>
    </source>
</evidence>
<evidence type="ECO:0000313" key="1">
    <source>
        <dbReference type="EMBL" id="KAF4711029.1"/>
    </source>
</evidence>
<sequence>MSCSTEEYVRHSVRQRVAAVLLLLNRSVCRGRSPLLDCLTLLWEYALPAVVAYERAPGIDLGTTTARVLFGRLSSGRCLMLSEKSSSHDYLMTEVDLRNGIQITKTIADPLDGARVREFCPDPNSGRLVFVGYHASGAAVHPERVGYTTQGFVSIQDVGSSAPIDSSMLVGASHDVIETTSAPLLDCRFDHSLCCCCLSNGDNTAAIYCISSPPYHTPKRFVSRIHLEPPAMFGRSEDLLEVKQSVREMRVSSVSGEPTVLLLARGDDRDRSPVIFSWKTGGPLLQMAVMDSFHVRFDIGCLGYRCPSKTMLLLDGHLPGRKLRALDIIVGEWIYEVEAPQGSELSAWFFVDNSATQATLSRISLGLLWGTARLRNSCQLLCWAPQYQ</sequence>
<reference evidence="1 2" key="1">
    <citation type="submission" date="2020-04" db="EMBL/GenBank/DDBJ databases">
        <title>Perkinsus olseni comparative genomics.</title>
        <authorList>
            <person name="Bogema D.R."/>
        </authorList>
    </citation>
    <scope>NUCLEOTIDE SEQUENCE [LARGE SCALE GENOMIC DNA]</scope>
    <source>
        <strain evidence="1 2">ATCC PRA-207</strain>
    </source>
</reference>
<dbReference type="EMBL" id="JABANO010030947">
    <property type="protein sequence ID" value="KAF4711029.1"/>
    <property type="molecule type" value="Genomic_DNA"/>
</dbReference>
<gene>
    <name evidence="1" type="ORF">FOZ63_014176</name>
</gene>
<proteinExistence type="predicted"/>
<accession>A0A7J6QR31</accession>